<dbReference type="Proteomes" id="UP001580430">
    <property type="component" value="Unassembled WGS sequence"/>
</dbReference>
<comment type="caution">
    <text evidence="2">The sequence shown here is derived from an EMBL/GenBank/DDBJ whole genome shotgun (WGS) entry which is preliminary data.</text>
</comment>
<evidence type="ECO:0000313" key="2">
    <source>
        <dbReference type="EMBL" id="MFB5759565.1"/>
    </source>
</evidence>
<dbReference type="RefSeq" id="WP_375518773.1">
    <property type="nucleotide sequence ID" value="NZ_JBHIRY010000002.1"/>
</dbReference>
<evidence type="ECO:0000259" key="1">
    <source>
        <dbReference type="PROSITE" id="PS50943"/>
    </source>
</evidence>
<dbReference type="Gene3D" id="1.10.260.40">
    <property type="entry name" value="lambda repressor-like DNA-binding domains"/>
    <property type="match status" value="1"/>
</dbReference>
<dbReference type="EMBL" id="JBHIRY010000002">
    <property type="protein sequence ID" value="MFB5759565.1"/>
    <property type="molecule type" value="Genomic_DNA"/>
</dbReference>
<gene>
    <name evidence="2" type="ORF">ACE5LO_04085</name>
</gene>
<dbReference type="PROSITE" id="PS50943">
    <property type="entry name" value="HTH_CROC1"/>
    <property type="match status" value="1"/>
</dbReference>
<feature type="domain" description="HTH cro/C1-type" evidence="1">
    <location>
        <begin position="11"/>
        <end position="65"/>
    </location>
</feature>
<dbReference type="InterPro" id="IPR010982">
    <property type="entry name" value="Lambda_DNA-bd_dom_sf"/>
</dbReference>
<reference evidence="2 3" key="1">
    <citation type="submission" date="2024-09" db="EMBL/GenBank/DDBJ databases">
        <title>Paenibacillus zeirhizospherea sp. nov., isolated from surface of the maize (Zea mays) roots in a horticulture field, Hungary.</title>
        <authorList>
            <person name="Marton D."/>
            <person name="Farkas M."/>
            <person name="Bedics A."/>
            <person name="Toth E."/>
            <person name="Tancsics A."/>
            <person name="Boka K."/>
            <person name="Marati G."/>
            <person name="Kriszt B."/>
            <person name="Cserhati M."/>
        </authorList>
    </citation>
    <scope>NUCLEOTIDE SEQUENCE [LARGE SCALE GENOMIC DNA]</scope>
    <source>
        <strain evidence="2 3">JCM 18446</strain>
    </source>
</reference>
<sequence length="458" mass="53544">MKSDNTIRETLSTYIRKHNLTFTQFSSMSDVNAGSLSRILQGNKPISIRQLESITSAMNLPEDFLFESYVEECFAFTTSMRRIRPFIIRCAELNRLDLIERIVHRLLEDLSYTSDLFEVAEALFASNHGQAAEIIYTQVSEAERFQHSERLTTCRYRLFELSLGNDIEENLRSAIFFEPYVSRLDEADQLDALKELIDVMVTAHKWKKVDELAVEMLRVATTQYERRSTERTAKRPFYFYILYGWLIRSFICEEYEDFDGALSYVSKYAQGELWVREDDEEAHRHIHQFAEWGTANRYLYRVLSGEAEALGEYADFVASRPDEIFIALGFMVKAANRFDFDIDRILERFSAYIPSIEAEGRYGPYNNSVVKEKLAQFFSDLGVYRFKRGHGNAISFILEGLRLAVRINSIKNILNGLTRFEMYREWASKEEKQDFKLLSGEVNRINEKNRHLVILGYE</sequence>
<dbReference type="CDD" id="cd00093">
    <property type="entry name" value="HTH_XRE"/>
    <property type="match status" value="1"/>
</dbReference>
<evidence type="ECO:0000313" key="3">
    <source>
        <dbReference type="Proteomes" id="UP001580430"/>
    </source>
</evidence>
<dbReference type="SUPFAM" id="SSF47413">
    <property type="entry name" value="lambda repressor-like DNA-binding domains"/>
    <property type="match status" value="1"/>
</dbReference>
<dbReference type="InterPro" id="IPR001387">
    <property type="entry name" value="Cro/C1-type_HTH"/>
</dbReference>
<name>A0ABV5BZ25_9BACL</name>
<proteinExistence type="predicted"/>
<keyword evidence="3" id="KW-1185">Reference proteome</keyword>
<protein>
    <submittedName>
        <fullName evidence="2">Transcriptional regulator</fullName>
    </submittedName>
</protein>
<organism evidence="2 3">
    <name type="scientific">Paenibacillus medicaginis</name>
    <dbReference type="NCBI Taxonomy" id="1470560"/>
    <lineage>
        <taxon>Bacteria</taxon>
        <taxon>Bacillati</taxon>
        <taxon>Bacillota</taxon>
        <taxon>Bacilli</taxon>
        <taxon>Bacillales</taxon>
        <taxon>Paenibacillaceae</taxon>
        <taxon>Paenibacillus</taxon>
    </lineage>
</organism>
<accession>A0ABV5BZ25</accession>